<organism evidence="1">
    <name type="scientific">Siphoviridae sp. ctJyX12</name>
    <dbReference type="NCBI Taxonomy" id="2827840"/>
    <lineage>
        <taxon>Viruses</taxon>
        <taxon>Duplodnaviria</taxon>
        <taxon>Heunggongvirae</taxon>
        <taxon>Uroviricota</taxon>
        <taxon>Caudoviricetes</taxon>
    </lineage>
</organism>
<protein>
    <submittedName>
        <fullName evidence="1">Uncharacterized protein</fullName>
    </submittedName>
</protein>
<accession>A0A8S5SPU8</accession>
<sequence>MSYIDQRGHRVPSPMDPAQRADLTALSLSIPSIKTVASETAAAQYIAALQGAGVRMTDSDPAFVYRQDQGSLQAWNGRAWTELGGKTYPWESLVVSSGWGVGAGHNPQICMRAGVVQISGVLISAGGDHDDLLTIPAKFRPSREQFIGPTVTGGGADFDPTYAYLRIRSNGSLSIKGYSTIRSGHGWIVPVSATYVPW</sequence>
<dbReference type="EMBL" id="BK032646">
    <property type="protein sequence ID" value="DAF53085.1"/>
    <property type="molecule type" value="Genomic_DNA"/>
</dbReference>
<proteinExistence type="predicted"/>
<name>A0A8S5SPU8_9CAUD</name>
<evidence type="ECO:0000313" key="1">
    <source>
        <dbReference type="EMBL" id="DAF53085.1"/>
    </source>
</evidence>
<reference evidence="1" key="1">
    <citation type="journal article" date="2021" name="Proc. Natl. Acad. Sci. U.S.A.">
        <title>A Catalog of Tens of Thousands of Viruses from Human Metagenomes Reveals Hidden Associations with Chronic Diseases.</title>
        <authorList>
            <person name="Tisza M.J."/>
            <person name="Buck C.B."/>
        </authorList>
    </citation>
    <scope>NUCLEOTIDE SEQUENCE</scope>
    <source>
        <strain evidence="1">CtJyX12</strain>
    </source>
</reference>